<keyword evidence="7" id="KW-1185">Reference proteome</keyword>
<evidence type="ECO:0000256" key="5">
    <source>
        <dbReference type="SAM" id="SignalP"/>
    </source>
</evidence>
<dbReference type="RefSeq" id="XP_022246102.1">
    <property type="nucleotide sequence ID" value="XM_022390394.1"/>
</dbReference>
<dbReference type="Proteomes" id="UP000694941">
    <property type="component" value="Unplaced"/>
</dbReference>
<feature type="signal peptide" evidence="5">
    <location>
        <begin position="1"/>
        <end position="27"/>
    </location>
</feature>
<dbReference type="Gene3D" id="3.80.10.10">
    <property type="entry name" value="Ribonuclease Inhibitor"/>
    <property type="match status" value="8"/>
</dbReference>
<evidence type="ECO:0000259" key="6">
    <source>
        <dbReference type="SMART" id="SM00082"/>
    </source>
</evidence>
<gene>
    <name evidence="8" type="primary">LOC106462987</name>
</gene>
<reference evidence="8" key="1">
    <citation type="submission" date="2025-08" db="UniProtKB">
        <authorList>
            <consortium name="RefSeq"/>
        </authorList>
    </citation>
    <scope>IDENTIFICATION</scope>
    <source>
        <tissue evidence="8">Muscle</tissue>
    </source>
</reference>
<protein>
    <submittedName>
        <fullName evidence="8">Chaoptin-like</fullName>
    </submittedName>
</protein>
<organism evidence="7 8">
    <name type="scientific">Limulus polyphemus</name>
    <name type="common">Atlantic horseshoe crab</name>
    <dbReference type="NCBI Taxonomy" id="6850"/>
    <lineage>
        <taxon>Eukaryota</taxon>
        <taxon>Metazoa</taxon>
        <taxon>Ecdysozoa</taxon>
        <taxon>Arthropoda</taxon>
        <taxon>Chelicerata</taxon>
        <taxon>Merostomata</taxon>
        <taxon>Xiphosura</taxon>
        <taxon>Limulidae</taxon>
        <taxon>Limulus</taxon>
    </lineage>
</organism>
<evidence type="ECO:0000256" key="3">
    <source>
        <dbReference type="ARBA" id="ARBA00022737"/>
    </source>
</evidence>
<evidence type="ECO:0000313" key="7">
    <source>
        <dbReference type="Proteomes" id="UP000694941"/>
    </source>
</evidence>
<dbReference type="Pfam" id="PF13855">
    <property type="entry name" value="LRR_8"/>
    <property type="match status" value="8"/>
</dbReference>
<accession>A0ABM1SR46</accession>
<dbReference type="SMART" id="SM00369">
    <property type="entry name" value="LRR_TYP"/>
    <property type="match status" value="26"/>
</dbReference>
<keyword evidence="3" id="KW-0677">Repeat</keyword>
<feature type="chain" id="PRO_5047473419" evidence="5">
    <location>
        <begin position="28"/>
        <end position="1255"/>
    </location>
</feature>
<evidence type="ECO:0000313" key="8">
    <source>
        <dbReference type="RefSeq" id="XP_022246102.1"/>
    </source>
</evidence>
<dbReference type="SUPFAM" id="SSF52047">
    <property type="entry name" value="RNI-like"/>
    <property type="match status" value="1"/>
</dbReference>
<proteinExistence type="predicted"/>
<dbReference type="InterPro" id="IPR003591">
    <property type="entry name" value="Leu-rich_rpt_typical-subtyp"/>
</dbReference>
<dbReference type="PANTHER" id="PTHR45712">
    <property type="entry name" value="AGAP008170-PA"/>
    <property type="match status" value="1"/>
</dbReference>
<dbReference type="SUPFAM" id="SSF52058">
    <property type="entry name" value="L domain-like"/>
    <property type="match status" value="3"/>
</dbReference>
<dbReference type="GeneID" id="106462987"/>
<sequence>MEIYQMIFLMWKLTSFLLGILDYVSLSTMPCGFNPLCSCVAMQQEISCVSVPFLVLPKLPFKEVYQLTFARNGLPVLSNKSLDGTAVSSLRLMYNDLVTLPLHAFHRSEQLMTSLDISYNQMNEFPAKALRKLPYLQWLNLHFNKVEELRRSAFENLWSRSSLRSLLLSNNHVSFIEDGVFRSLWNLSSLDLSNNHISKLEGQPFPDSLTTLSLSENLLDWIPPDALSNLKYLNRINLGGNLFSTLPKKWKLSVRHLDKLDFSHNLLADLDSNIFNGSFSVSELSLSYNYLRTLPMQVFRGLSIQRLSLTNNRLSSIPVGTFEGLESTLTALDLSFNMLNKYPKALKELNQLQQLHLRGNQLEDLDRFDLYTCREHLETLDLSRNVFKKVPKEALKTCKTILRLSLQDNQIKRVYANDFYGWGDSLLFLSLANNDISYIAEGVFLHTPKLREVKLSYNNLVNGDPRLLLPLRHSLKAVELGSLFGLHRDPPDLMVKFLNNIEWLQMDHNNISDITPTSLLGLTKLVHCDLEGNNIRLLPHGLFPKNVHTNLTNVILSHNQLISTNTKTFHELPRLRNIVLLGNQLKIVRSKSFTSCPLLSSVVLSHNQLLTIEPAAFHNLTRLTSVFLQFNKLSRFSFNIFSGVSNSHFPMYINVSNNRIVSLVLSHRDESDHDIRTLDLSHNNISLIPEGFFKCVERSLYHLFLSFNNLTVIPSSVFSETANLQVIHLDHNHITSVKSTDFRGKSRVQIITLGYNNISTISSEAFTGLQELRIVDLSYNRIATLPESAFMGTKLERINLSHNIIVRPPLRSFFPARYTLRIIDLSANHISVIQSDEINPLYMLYSLNLSSNRLTEKAVGFLVNLTRLINLDVSHNPLRRIEDGPFYPLRLLRSLNLKNSSLSHLSFIPLLRLRTLTLANNLLRNISDHAFRHLRQLRHLDLSYNLIEEVPSHVWVHTPDLHTLDISHNPIEVLGTVSFSGLNRLVELDMRGLDLKYLDSRTLYKLRCLQTFKTSTYPGVRSFRLHDLLHKSASLVRVVVEVKEPTLSHQIQWTFGAKLRDLTITGHNLQHVLPDAFLGLHHTHELILRITGTGITRLPHRLLRYLTDIRYLTLDLRENNLKKMEPRVLEPGDGETGEPDGTKHIAGGVLLENNPWTCDCDLIWLSHWLRRWMRETLQVQMLHFDAALYVYNLARQSTCKIPGSNTEIPVIDLRLEEMKCTENQHNTAAVISLHLLGPFVIWGLAVLIGITDIYI</sequence>
<keyword evidence="4" id="KW-0472">Membrane</keyword>
<dbReference type="InterPro" id="IPR050333">
    <property type="entry name" value="SLRP"/>
</dbReference>
<dbReference type="InterPro" id="IPR032675">
    <property type="entry name" value="LRR_dom_sf"/>
</dbReference>
<dbReference type="SMART" id="SM00365">
    <property type="entry name" value="LRR_SD22"/>
    <property type="match status" value="7"/>
</dbReference>
<evidence type="ECO:0000256" key="1">
    <source>
        <dbReference type="ARBA" id="ARBA00022614"/>
    </source>
</evidence>
<evidence type="ECO:0000256" key="2">
    <source>
        <dbReference type="ARBA" id="ARBA00022729"/>
    </source>
</evidence>
<keyword evidence="4" id="KW-1133">Transmembrane helix</keyword>
<dbReference type="PANTHER" id="PTHR45712:SF22">
    <property type="entry name" value="INSULIN-LIKE GROWTH FACTOR-BINDING PROTEIN COMPLEX ACID LABILE SUBUNIT"/>
    <property type="match status" value="1"/>
</dbReference>
<dbReference type="InterPro" id="IPR000483">
    <property type="entry name" value="Cys-rich_flank_reg_C"/>
</dbReference>
<dbReference type="SMART" id="SM00082">
    <property type="entry name" value="LRRCT"/>
    <property type="match status" value="1"/>
</dbReference>
<feature type="transmembrane region" description="Helical" evidence="4">
    <location>
        <begin position="1228"/>
        <end position="1250"/>
    </location>
</feature>
<feature type="domain" description="LRRCT" evidence="6">
    <location>
        <begin position="1154"/>
        <end position="1221"/>
    </location>
</feature>
<dbReference type="SMART" id="SM00364">
    <property type="entry name" value="LRR_BAC"/>
    <property type="match status" value="7"/>
</dbReference>
<keyword evidence="2 5" id="KW-0732">Signal</keyword>
<dbReference type="InterPro" id="IPR001611">
    <property type="entry name" value="Leu-rich_rpt"/>
</dbReference>
<dbReference type="PROSITE" id="PS51450">
    <property type="entry name" value="LRR"/>
    <property type="match status" value="10"/>
</dbReference>
<name>A0ABM1SR46_LIMPO</name>
<keyword evidence="4" id="KW-0812">Transmembrane</keyword>
<keyword evidence="1" id="KW-0433">Leucine-rich repeat</keyword>
<evidence type="ECO:0000256" key="4">
    <source>
        <dbReference type="SAM" id="Phobius"/>
    </source>
</evidence>
<dbReference type="Pfam" id="PF00560">
    <property type="entry name" value="LRR_1"/>
    <property type="match status" value="1"/>
</dbReference>